<dbReference type="Proteomes" id="UP000324222">
    <property type="component" value="Unassembled WGS sequence"/>
</dbReference>
<gene>
    <name evidence="2" type="ORF">E2C01_091923</name>
</gene>
<name>A0A5B7JKB4_PORTR</name>
<evidence type="ECO:0000313" key="2">
    <source>
        <dbReference type="EMBL" id="MPC96652.1"/>
    </source>
</evidence>
<comment type="caution">
    <text evidence="2">The sequence shown here is derived from an EMBL/GenBank/DDBJ whole genome shotgun (WGS) entry which is preliminary data.</text>
</comment>
<reference evidence="2 3" key="1">
    <citation type="submission" date="2019-05" db="EMBL/GenBank/DDBJ databases">
        <title>Another draft genome of Portunus trituberculatus and its Hox gene families provides insights of decapod evolution.</title>
        <authorList>
            <person name="Jeong J.-H."/>
            <person name="Song I."/>
            <person name="Kim S."/>
            <person name="Choi T."/>
            <person name="Kim D."/>
            <person name="Ryu S."/>
            <person name="Kim W."/>
        </authorList>
    </citation>
    <scope>NUCLEOTIDE SEQUENCE [LARGE SCALE GENOMIC DNA]</scope>
    <source>
        <tissue evidence="2">Muscle</tissue>
    </source>
</reference>
<dbReference type="AlphaFoldDB" id="A0A5B7JKB4"/>
<feature type="region of interest" description="Disordered" evidence="1">
    <location>
        <begin position="40"/>
        <end position="59"/>
    </location>
</feature>
<evidence type="ECO:0000313" key="3">
    <source>
        <dbReference type="Proteomes" id="UP000324222"/>
    </source>
</evidence>
<accession>A0A5B7JKB4</accession>
<keyword evidence="3" id="KW-1185">Reference proteome</keyword>
<evidence type="ECO:0000256" key="1">
    <source>
        <dbReference type="SAM" id="MobiDB-lite"/>
    </source>
</evidence>
<proteinExistence type="predicted"/>
<sequence length="59" mass="6258">MRTVTGGRATPDTRPLGKVGRHFLGAALHPCLALPQVHHSFPSPLVTTPGKPVSQEAYT</sequence>
<organism evidence="2 3">
    <name type="scientific">Portunus trituberculatus</name>
    <name type="common">Swimming crab</name>
    <name type="synonym">Neptunus trituberculatus</name>
    <dbReference type="NCBI Taxonomy" id="210409"/>
    <lineage>
        <taxon>Eukaryota</taxon>
        <taxon>Metazoa</taxon>
        <taxon>Ecdysozoa</taxon>
        <taxon>Arthropoda</taxon>
        <taxon>Crustacea</taxon>
        <taxon>Multicrustacea</taxon>
        <taxon>Malacostraca</taxon>
        <taxon>Eumalacostraca</taxon>
        <taxon>Eucarida</taxon>
        <taxon>Decapoda</taxon>
        <taxon>Pleocyemata</taxon>
        <taxon>Brachyura</taxon>
        <taxon>Eubrachyura</taxon>
        <taxon>Portunoidea</taxon>
        <taxon>Portunidae</taxon>
        <taxon>Portuninae</taxon>
        <taxon>Portunus</taxon>
    </lineage>
</organism>
<protein>
    <submittedName>
        <fullName evidence="2">Uncharacterized protein</fullName>
    </submittedName>
</protein>
<dbReference type="EMBL" id="VSRR010106813">
    <property type="protein sequence ID" value="MPC96652.1"/>
    <property type="molecule type" value="Genomic_DNA"/>
</dbReference>